<evidence type="ECO:0000313" key="2">
    <source>
        <dbReference type="Proteomes" id="UP000297280"/>
    </source>
</evidence>
<dbReference type="EMBL" id="PQXO01000198">
    <property type="protein sequence ID" value="TGO87870.1"/>
    <property type="molecule type" value="Genomic_DNA"/>
</dbReference>
<accession>A0A4Z1KQC1</accession>
<name>A0A4Z1KQC1_9HELO</name>
<dbReference type="Proteomes" id="UP000297280">
    <property type="component" value="Unassembled WGS sequence"/>
</dbReference>
<gene>
    <name evidence="1" type="ORF">BPOR_0198g00060</name>
</gene>
<evidence type="ECO:0000313" key="1">
    <source>
        <dbReference type="EMBL" id="TGO87870.1"/>
    </source>
</evidence>
<keyword evidence="2" id="KW-1185">Reference proteome</keyword>
<proteinExistence type="predicted"/>
<sequence length="208" mass="24384">MVKEKGTARRKTQSQLDAMEMERRQSFKVFLPDSIRQAYKHPQLEIIFDATFGISKDDAIALWIMDRNCEEEFKVQHTLEVHGMVFSRLMPDTFPPVFKEWLKTIQEVKAQIDNAEAVHRDSAAVEEDDKLTALELIFKVDARLYEKAKDLAKACDLAYCDDSKTFGKSIYPLWEYKDRMIAEWEERNLMPELMAAAEDNGKIYWKYL</sequence>
<comment type="caution">
    <text evidence="1">The sequence shown here is derived from an EMBL/GenBank/DDBJ whole genome shotgun (WGS) entry which is preliminary data.</text>
</comment>
<protein>
    <submittedName>
        <fullName evidence="1">Uncharacterized protein</fullName>
    </submittedName>
</protein>
<organism evidence="1 2">
    <name type="scientific">Botrytis porri</name>
    <dbReference type="NCBI Taxonomy" id="87229"/>
    <lineage>
        <taxon>Eukaryota</taxon>
        <taxon>Fungi</taxon>
        <taxon>Dikarya</taxon>
        <taxon>Ascomycota</taxon>
        <taxon>Pezizomycotina</taxon>
        <taxon>Leotiomycetes</taxon>
        <taxon>Helotiales</taxon>
        <taxon>Sclerotiniaceae</taxon>
        <taxon>Botrytis</taxon>
    </lineage>
</organism>
<dbReference type="OrthoDB" id="3503813at2759"/>
<reference evidence="1 2" key="1">
    <citation type="submission" date="2017-12" db="EMBL/GenBank/DDBJ databases">
        <title>Comparative genomics of Botrytis spp.</title>
        <authorList>
            <person name="Valero-Jimenez C.A."/>
            <person name="Tapia P."/>
            <person name="Veloso J."/>
            <person name="Silva-Moreno E."/>
            <person name="Staats M."/>
            <person name="Valdes J.H."/>
            <person name="Van Kan J.A.L."/>
        </authorList>
    </citation>
    <scope>NUCLEOTIDE SEQUENCE [LARGE SCALE GENOMIC DNA]</scope>
    <source>
        <strain evidence="1 2">MUCL3349</strain>
    </source>
</reference>
<dbReference type="AlphaFoldDB" id="A0A4Z1KQC1"/>